<evidence type="ECO:0000313" key="2">
    <source>
        <dbReference type="Proteomes" id="UP001162030"/>
    </source>
</evidence>
<accession>A0ABM9I3F4</accession>
<evidence type="ECO:0000313" key="1">
    <source>
        <dbReference type="EMBL" id="CAI8866707.1"/>
    </source>
</evidence>
<organism evidence="1 2">
    <name type="scientific">Methylocaldum szegediense</name>
    <dbReference type="NCBI Taxonomy" id="73780"/>
    <lineage>
        <taxon>Bacteria</taxon>
        <taxon>Pseudomonadati</taxon>
        <taxon>Pseudomonadota</taxon>
        <taxon>Gammaproteobacteria</taxon>
        <taxon>Methylococcales</taxon>
        <taxon>Methylococcaceae</taxon>
        <taxon>Methylocaldum</taxon>
    </lineage>
</organism>
<keyword evidence="2" id="KW-1185">Reference proteome</keyword>
<dbReference type="EMBL" id="OX458333">
    <property type="protein sequence ID" value="CAI8866707.1"/>
    <property type="molecule type" value="Genomic_DNA"/>
</dbReference>
<name>A0ABM9I3F4_9GAMM</name>
<proteinExistence type="predicted"/>
<reference evidence="1 2" key="1">
    <citation type="submission" date="2023-03" db="EMBL/GenBank/DDBJ databases">
        <authorList>
            <person name="Pearce D."/>
        </authorList>
    </citation>
    <scope>NUCLEOTIDE SEQUENCE [LARGE SCALE GENOMIC DNA]</scope>
    <source>
        <strain evidence="1">Msz</strain>
    </source>
</reference>
<protein>
    <recommendedName>
        <fullName evidence="3">Transposase</fullName>
    </recommendedName>
</protein>
<evidence type="ECO:0008006" key="3">
    <source>
        <dbReference type="Google" id="ProtNLM"/>
    </source>
</evidence>
<sequence>MYFMDEVLKHLFRDGEIGDHTVFERADSGDVAGCSSQHRFCGRANRRDRFLASGAILADSHHRWLVYHNALATNVDQGVCGAKVNGQVVREESSEVSEEHRHIVLINAVILQRVGRGDKSRISGII</sequence>
<gene>
    <name evidence="1" type="ORF">MSZNOR_2802</name>
</gene>
<dbReference type="Proteomes" id="UP001162030">
    <property type="component" value="Chromosome"/>
</dbReference>